<organism evidence="1 2">
    <name type="scientific">Collybiopsis luxurians FD-317 M1</name>
    <dbReference type="NCBI Taxonomy" id="944289"/>
    <lineage>
        <taxon>Eukaryota</taxon>
        <taxon>Fungi</taxon>
        <taxon>Dikarya</taxon>
        <taxon>Basidiomycota</taxon>
        <taxon>Agaricomycotina</taxon>
        <taxon>Agaricomycetes</taxon>
        <taxon>Agaricomycetidae</taxon>
        <taxon>Agaricales</taxon>
        <taxon>Marasmiineae</taxon>
        <taxon>Omphalotaceae</taxon>
        <taxon>Collybiopsis</taxon>
        <taxon>Collybiopsis luxurians</taxon>
    </lineage>
</organism>
<dbReference type="HOGENOM" id="CLU_075133_1_1_1"/>
<evidence type="ECO:0000313" key="2">
    <source>
        <dbReference type="Proteomes" id="UP000053593"/>
    </source>
</evidence>
<evidence type="ECO:0008006" key="3">
    <source>
        <dbReference type="Google" id="ProtNLM"/>
    </source>
</evidence>
<accession>A0A0D0CT32</accession>
<sequence length="283" mass="32434">MLVGWYCTLREPGGLNVPFVATTLKMLKEADIVVIQSSDMVEFPISKSNLEYFTEGFPPAETSTKPGEVVSLTETSQTLRLLCAFVDRKPPPTLDDIDIDDLFLLAKAAEKYVVYNAITICRLKLSEHFSREFLSKNPKEILGFAAEYHYTDVITALYPILMDTPLTEIAAILPSTSRYFAHWSLQSFRWTDALVTAIRLGNDHNCQWWGNYVLQILRRLDKPSCLTQPHLRSIFRENVPNWQHTCCFAESSRWEQNINQLVNKIPKFSISIPKERDQADVQI</sequence>
<dbReference type="EMBL" id="KN834767">
    <property type="protein sequence ID" value="KIK62522.1"/>
    <property type="molecule type" value="Genomic_DNA"/>
</dbReference>
<dbReference type="AlphaFoldDB" id="A0A0D0CT32"/>
<keyword evidence="2" id="KW-1185">Reference proteome</keyword>
<name>A0A0D0CT32_9AGAR</name>
<evidence type="ECO:0000313" key="1">
    <source>
        <dbReference type="EMBL" id="KIK62522.1"/>
    </source>
</evidence>
<protein>
    <recommendedName>
        <fullName evidence="3">BTB domain-containing protein</fullName>
    </recommendedName>
</protein>
<proteinExistence type="predicted"/>
<dbReference type="Proteomes" id="UP000053593">
    <property type="component" value="Unassembled WGS sequence"/>
</dbReference>
<dbReference type="OrthoDB" id="3184970at2759"/>
<reference evidence="1 2" key="1">
    <citation type="submission" date="2014-04" db="EMBL/GenBank/DDBJ databases">
        <title>Evolutionary Origins and Diversification of the Mycorrhizal Mutualists.</title>
        <authorList>
            <consortium name="DOE Joint Genome Institute"/>
            <consortium name="Mycorrhizal Genomics Consortium"/>
            <person name="Kohler A."/>
            <person name="Kuo A."/>
            <person name="Nagy L.G."/>
            <person name="Floudas D."/>
            <person name="Copeland A."/>
            <person name="Barry K.W."/>
            <person name="Cichocki N."/>
            <person name="Veneault-Fourrey C."/>
            <person name="LaButti K."/>
            <person name="Lindquist E.A."/>
            <person name="Lipzen A."/>
            <person name="Lundell T."/>
            <person name="Morin E."/>
            <person name="Murat C."/>
            <person name="Riley R."/>
            <person name="Ohm R."/>
            <person name="Sun H."/>
            <person name="Tunlid A."/>
            <person name="Henrissat B."/>
            <person name="Grigoriev I.V."/>
            <person name="Hibbett D.S."/>
            <person name="Martin F."/>
        </authorList>
    </citation>
    <scope>NUCLEOTIDE SEQUENCE [LARGE SCALE GENOMIC DNA]</scope>
    <source>
        <strain evidence="1 2">FD-317 M1</strain>
    </source>
</reference>
<gene>
    <name evidence="1" type="ORF">GYMLUDRAFT_503373</name>
</gene>